<dbReference type="EMBL" id="CAICTM010000238">
    <property type="protein sequence ID" value="CAB9505684.1"/>
    <property type="molecule type" value="Genomic_DNA"/>
</dbReference>
<evidence type="ECO:0000256" key="1">
    <source>
        <dbReference type="SAM" id="MobiDB-lite"/>
    </source>
</evidence>
<name>A0A9N8DTJ0_9STRA</name>
<dbReference type="Proteomes" id="UP001153069">
    <property type="component" value="Unassembled WGS sequence"/>
</dbReference>
<organism evidence="2 3">
    <name type="scientific">Seminavis robusta</name>
    <dbReference type="NCBI Taxonomy" id="568900"/>
    <lineage>
        <taxon>Eukaryota</taxon>
        <taxon>Sar</taxon>
        <taxon>Stramenopiles</taxon>
        <taxon>Ochrophyta</taxon>
        <taxon>Bacillariophyta</taxon>
        <taxon>Bacillariophyceae</taxon>
        <taxon>Bacillariophycidae</taxon>
        <taxon>Naviculales</taxon>
        <taxon>Naviculaceae</taxon>
        <taxon>Seminavis</taxon>
    </lineage>
</organism>
<evidence type="ECO:0000313" key="2">
    <source>
        <dbReference type="EMBL" id="CAB9505684.1"/>
    </source>
</evidence>
<evidence type="ECO:0000313" key="3">
    <source>
        <dbReference type="Proteomes" id="UP001153069"/>
    </source>
</evidence>
<keyword evidence="3" id="KW-1185">Reference proteome</keyword>
<proteinExistence type="predicted"/>
<dbReference type="AlphaFoldDB" id="A0A9N8DTJ0"/>
<accession>A0A9N8DTJ0</accession>
<comment type="caution">
    <text evidence="2">The sequence shown here is derived from an EMBL/GenBank/DDBJ whole genome shotgun (WGS) entry which is preliminary data.</text>
</comment>
<gene>
    <name evidence="2" type="ORF">SEMRO_239_G095980.1</name>
</gene>
<reference evidence="2" key="1">
    <citation type="submission" date="2020-06" db="EMBL/GenBank/DDBJ databases">
        <authorList>
            <consortium name="Plant Systems Biology data submission"/>
        </authorList>
    </citation>
    <scope>NUCLEOTIDE SEQUENCE</scope>
    <source>
        <strain evidence="2">D6</strain>
    </source>
</reference>
<feature type="region of interest" description="Disordered" evidence="1">
    <location>
        <begin position="389"/>
        <end position="418"/>
    </location>
</feature>
<protein>
    <submittedName>
        <fullName evidence="2">Uncharacterized protein</fullName>
    </submittedName>
</protein>
<sequence length="418" mass="45538">MKIRRHISKTLKGAQEGKKGFSENVAGAAGSLGKTVASTATNAANTVAQTAANGVNLVGDTARTGVTAVGTTALSGAHLAGTTVLTGANLVGTKALTGATTAVTAAALAATTGVGTVGQVGQFGLHGATNLAHTLSGGSLHGSSHHSSRRGYIDDVTEMDVFCSDLYSNEFVLEEIQKAKKDPLITKLTIEDLIMRDNDKLMRAAVNLVSKTTLTPKDDEFDEFADDDEEHLPAGPYERNWERLTFCDSISTAEDYQFYTERKKEFQGDIRKVLKKKGVVKVPIKFTAKVEIAMLDMNEMIDLLQEIEHDTSIISVKFPYECKDIKKLPTKLINKFDLLTLRWKEDADPVEIHIKYGTKKPTQGKRPTLLVKQCSIRLEHIVMSSNRSMDFDADEDSSQEMLPFGKERNCHGRSSRAA</sequence>